<evidence type="ECO:0000256" key="3">
    <source>
        <dbReference type="ARBA" id="ARBA00022763"/>
    </source>
</evidence>
<dbReference type="GO" id="GO:0033557">
    <property type="term" value="C:Slx1-Slx4 complex"/>
    <property type="evidence" value="ECO:0000318"/>
    <property type="project" value="GO_Central"/>
</dbReference>
<evidence type="ECO:0000256" key="7">
    <source>
        <dbReference type="ARBA" id="ARBA00023242"/>
    </source>
</evidence>
<dbReference type="InParanoid" id="A0A059AGG3"/>
<keyword evidence="6 8" id="KW-0234">DNA repair</keyword>
<dbReference type="eggNOG" id="KOG3005">
    <property type="taxonomic scope" value="Eukaryota"/>
</dbReference>
<dbReference type="STRING" id="71139.A0A059AGG3"/>
<keyword evidence="5 8" id="KW-0233">DNA recombination</keyword>
<dbReference type="Gene3D" id="3.40.1440.10">
    <property type="entry name" value="GIY-YIG endonuclease"/>
    <property type="match status" value="1"/>
</dbReference>
<dbReference type="Pfam" id="PF01541">
    <property type="entry name" value="GIY-YIG"/>
    <property type="match status" value="1"/>
</dbReference>
<dbReference type="Gramene" id="KCW52440">
    <property type="protein sequence ID" value="KCW52440"/>
    <property type="gene ID" value="EUGRSUZ_J01841"/>
</dbReference>
<dbReference type="FunCoup" id="A0A059AGG3">
    <property type="interactions" value="29"/>
</dbReference>
<name>A0A059AGG3_EUCGR</name>
<feature type="domain" description="GIY-YIG" evidence="10">
    <location>
        <begin position="41"/>
        <end position="123"/>
    </location>
</feature>
<evidence type="ECO:0000256" key="4">
    <source>
        <dbReference type="ARBA" id="ARBA00022801"/>
    </source>
</evidence>
<comment type="subcellular location">
    <subcellularLocation>
        <location evidence="8">Nucleus</location>
    </subcellularLocation>
</comment>
<dbReference type="CDD" id="cd10455">
    <property type="entry name" value="GIY-YIG_SLX1"/>
    <property type="match status" value="1"/>
</dbReference>
<evidence type="ECO:0000256" key="9">
    <source>
        <dbReference type="SAM" id="MobiDB-lite"/>
    </source>
</evidence>
<dbReference type="AlphaFoldDB" id="A0A059AGG3"/>
<keyword evidence="2 8" id="KW-0255">Endonuclease</keyword>
<keyword evidence="3 8" id="KW-0227">DNA damage</keyword>
<evidence type="ECO:0000256" key="2">
    <source>
        <dbReference type="ARBA" id="ARBA00022759"/>
    </source>
</evidence>
<keyword evidence="1 8" id="KW-0540">Nuclease</keyword>
<keyword evidence="7 8" id="KW-0539">Nucleus</keyword>
<gene>
    <name evidence="11" type="ORF">EUGRSUZ_J01841</name>
</gene>
<dbReference type="GO" id="GO:0017108">
    <property type="term" value="F:5'-flap endonuclease activity"/>
    <property type="evidence" value="ECO:0000318"/>
    <property type="project" value="GO_Central"/>
</dbReference>
<dbReference type="SUPFAM" id="SSF82771">
    <property type="entry name" value="GIY-YIG endonuclease"/>
    <property type="match status" value="1"/>
</dbReference>
<accession>A0A059AGG3</accession>
<comment type="function">
    <text evidence="8">Catalytic subunit of a heterodimeric structure-specific endonuclease that resolves DNA secondary structures generated during DNA repair and recombination. Has endonuclease activity towards branched DNA substrates, introducing single-strand cuts in duplex DNA close to junctions with ss-DNA.</text>
</comment>
<dbReference type="FunFam" id="3.40.1440.10:FF:000005">
    <property type="entry name" value="Structure-specific endonuclease subunit SLX1 homolog"/>
    <property type="match status" value="1"/>
</dbReference>
<evidence type="ECO:0000256" key="6">
    <source>
        <dbReference type="ARBA" id="ARBA00023204"/>
    </source>
</evidence>
<reference evidence="11" key="1">
    <citation type="submission" date="2013-07" db="EMBL/GenBank/DDBJ databases">
        <title>The genome of Eucalyptus grandis.</title>
        <authorList>
            <person name="Schmutz J."/>
            <person name="Hayes R."/>
            <person name="Myburg A."/>
            <person name="Tuskan G."/>
            <person name="Grattapaglia D."/>
            <person name="Rokhsar D.S."/>
        </authorList>
    </citation>
    <scope>NUCLEOTIDE SEQUENCE</scope>
    <source>
        <tissue evidence="11">Leaf extractions</tissue>
    </source>
</reference>
<feature type="compositionally biased region" description="Low complexity" evidence="9">
    <location>
        <begin position="261"/>
        <end position="270"/>
    </location>
</feature>
<feature type="region of interest" description="Disordered" evidence="9">
    <location>
        <begin position="256"/>
        <end position="277"/>
    </location>
</feature>
<dbReference type="EC" id="3.1.-.-" evidence="8"/>
<dbReference type="OrthoDB" id="24645at2759"/>
<dbReference type="HAMAP" id="MF_03100">
    <property type="entry name" value="Endonuc_su_Slx1"/>
    <property type="match status" value="1"/>
</dbReference>
<evidence type="ECO:0000256" key="1">
    <source>
        <dbReference type="ARBA" id="ARBA00022722"/>
    </source>
</evidence>
<comment type="caution">
    <text evidence="8">Lacks conserved residue(s) required for the propagation of feature annotation.</text>
</comment>
<dbReference type="SMART" id="SM00465">
    <property type="entry name" value="GIYc"/>
    <property type="match status" value="1"/>
</dbReference>
<dbReference type="KEGG" id="egr:104422335"/>
<dbReference type="GO" id="GO:0000724">
    <property type="term" value="P:double-strand break repair via homologous recombination"/>
    <property type="evidence" value="ECO:0000318"/>
    <property type="project" value="GO_Central"/>
</dbReference>
<dbReference type="InterPro" id="IPR000305">
    <property type="entry name" value="GIY-YIG_endonuc"/>
</dbReference>
<organism evidence="11">
    <name type="scientific">Eucalyptus grandis</name>
    <name type="common">Flooded gum</name>
    <dbReference type="NCBI Taxonomy" id="71139"/>
    <lineage>
        <taxon>Eukaryota</taxon>
        <taxon>Viridiplantae</taxon>
        <taxon>Streptophyta</taxon>
        <taxon>Embryophyta</taxon>
        <taxon>Tracheophyta</taxon>
        <taxon>Spermatophyta</taxon>
        <taxon>Magnoliopsida</taxon>
        <taxon>eudicotyledons</taxon>
        <taxon>Gunneridae</taxon>
        <taxon>Pentapetalae</taxon>
        <taxon>rosids</taxon>
        <taxon>malvids</taxon>
        <taxon>Myrtales</taxon>
        <taxon>Myrtaceae</taxon>
        <taxon>Myrtoideae</taxon>
        <taxon>Eucalypteae</taxon>
        <taxon>Eucalyptus</taxon>
    </lineage>
</organism>
<feature type="region of interest" description="Disordered" evidence="9">
    <location>
        <begin position="223"/>
        <end position="242"/>
    </location>
</feature>
<comment type="cofactor">
    <cofactor evidence="8">
        <name>a divalent metal cation</name>
        <dbReference type="ChEBI" id="CHEBI:60240"/>
    </cofactor>
</comment>
<dbReference type="PANTHER" id="PTHR20208:SF10">
    <property type="entry name" value="STRUCTURE-SPECIFIC ENDONUCLEASE SUBUNIT SLX1"/>
    <property type="match status" value="1"/>
</dbReference>
<dbReference type="PROSITE" id="PS50164">
    <property type="entry name" value="GIY_YIG"/>
    <property type="match status" value="1"/>
</dbReference>
<evidence type="ECO:0000259" key="10">
    <source>
        <dbReference type="PROSITE" id="PS50164"/>
    </source>
</evidence>
<dbReference type="PANTHER" id="PTHR20208">
    <property type="entry name" value="STRUCTURE-SPECIFIC ENDONUCLEASE SUBUNIT SLX1"/>
    <property type="match status" value="1"/>
</dbReference>
<comment type="subunit">
    <text evidence="8">Forms a heterodimer with a member of the SLX4 family.</text>
</comment>
<evidence type="ECO:0000256" key="8">
    <source>
        <dbReference type="HAMAP-Rule" id="MF_03100"/>
    </source>
</evidence>
<dbReference type="GO" id="GO:0008821">
    <property type="term" value="F:crossover junction DNA endonuclease activity"/>
    <property type="evidence" value="ECO:0000318"/>
    <property type="project" value="GO_Central"/>
</dbReference>
<evidence type="ECO:0000256" key="5">
    <source>
        <dbReference type="ARBA" id="ARBA00023172"/>
    </source>
</evidence>
<dbReference type="InterPro" id="IPR027520">
    <property type="entry name" value="Slx1"/>
</dbReference>
<proteinExistence type="inferred from homology"/>
<dbReference type="InterPro" id="IPR035901">
    <property type="entry name" value="GIY-YIG_endonuc_sf"/>
</dbReference>
<dbReference type="InterPro" id="IPR050381">
    <property type="entry name" value="SLX1_endonuclease"/>
</dbReference>
<keyword evidence="4 8" id="KW-0378">Hydrolase</keyword>
<evidence type="ECO:0000313" key="11">
    <source>
        <dbReference type="EMBL" id="KCW52440.1"/>
    </source>
</evidence>
<comment type="similarity">
    <text evidence="8">Belongs to the SLX1 family.</text>
</comment>
<protein>
    <recommendedName>
        <fullName evidence="8">Structure-specific endonuclease subunit SLX1 homolog</fullName>
        <ecNumber evidence="8">3.1.-.-</ecNumber>
    </recommendedName>
</protein>
<dbReference type="EMBL" id="KK198762">
    <property type="protein sequence ID" value="KCW52440.1"/>
    <property type="molecule type" value="Genomic_DNA"/>
</dbReference>
<sequence length="348" mass="38554">MGRRKRRSEEVENLAARTTEIEGGGGGGGGGGVGDGDGGGKFFACYLLVSLSPRHKGQTYIGFTVNPRRRIRQHNGELMCGAWRTKRKRPWEMVFCIYGFPSHVSALQFEWAWQHPRESLAVRKAASEFKSLSGIGNKIKLAYTMLNLPSWQSFNIRVNYFSTKYTKHAAGCPSLPGHMKVQICPVDELPCYSDGIEVSMPDDEWEGEAELDDKDCDAHRLEEQSARDDTIQNLSDDEPRVHQPLYGQDYGVGLSPVGVQSSVNPSSFSSDEGGRSAELNKQLEEKLPKTASTANNSQETSRFIASEEIEIIDLFTPSPNHTSSTGKRRRVPTIGPKIIDLTQSPIFV</sequence>
<dbReference type="OMA" id="NEEDNFM"/>